<dbReference type="Pfam" id="PF09157">
    <property type="entry name" value="TruB-C_2"/>
    <property type="match status" value="1"/>
</dbReference>
<dbReference type="NCBIfam" id="TIGR00431">
    <property type="entry name" value="TruB"/>
    <property type="match status" value="1"/>
</dbReference>
<dbReference type="EMBL" id="UOFE01000032">
    <property type="protein sequence ID" value="VAW53172.1"/>
    <property type="molecule type" value="Genomic_DNA"/>
</dbReference>
<feature type="domain" description="tRNA pseudouridine synthase II TruB subfamily 1 C-terminal" evidence="5">
    <location>
        <begin position="250"/>
        <end position="305"/>
    </location>
</feature>
<dbReference type="CDD" id="cd21152">
    <property type="entry name" value="PUA_TruB_bacterial"/>
    <property type="match status" value="1"/>
</dbReference>
<evidence type="ECO:0000259" key="6">
    <source>
        <dbReference type="Pfam" id="PF16198"/>
    </source>
</evidence>
<evidence type="ECO:0000259" key="4">
    <source>
        <dbReference type="Pfam" id="PF01509"/>
    </source>
</evidence>
<keyword evidence="3 7" id="KW-0413">Isomerase</keyword>
<dbReference type="InterPro" id="IPR036974">
    <property type="entry name" value="PUA_sf"/>
</dbReference>
<dbReference type="Gene3D" id="2.30.130.10">
    <property type="entry name" value="PUA domain"/>
    <property type="match status" value="1"/>
</dbReference>
<organism evidence="7">
    <name type="scientific">hydrothermal vent metagenome</name>
    <dbReference type="NCBI Taxonomy" id="652676"/>
    <lineage>
        <taxon>unclassified sequences</taxon>
        <taxon>metagenomes</taxon>
        <taxon>ecological metagenomes</taxon>
    </lineage>
</organism>
<name>A0A3B0WQ43_9ZZZZ</name>
<evidence type="ECO:0000256" key="2">
    <source>
        <dbReference type="ARBA" id="ARBA00022694"/>
    </source>
</evidence>
<dbReference type="FunFam" id="2.30.130.10:FF:000012">
    <property type="entry name" value="tRNA pseudouridine synthase B"/>
    <property type="match status" value="1"/>
</dbReference>
<dbReference type="GO" id="GO:0006400">
    <property type="term" value="P:tRNA modification"/>
    <property type="evidence" value="ECO:0007669"/>
    <property type="project" value="TreeGrafter"/>
</dbReference>
<dbReference type="InterPro" id="IPR020103">
    <property type="entry name" value="PsdUridine_synth_cat_dom_sf"/>
</dbReference>
<dbReference type="AlphaFoldDB" id="A0A3B0WQ43"/>
<dbReference type="InterPro" id="IPR014780">
    <property type="entry name" value="tRNA_psdUridine_synth_TruB"/>
</dbReference>
<dbReference type="GO" id="GO:1990481">
    <property type="term" value="P:mRNA pseudouridine synthesis"/>
    <property type="evidence" value="ECO:0007669"/>
    <property type="project" value="TreeGrafter"/>
</dbReference>
<dbReference type="InterPro" id="IPR015947">
    <property type="entry name" value="PUA-like_sf"/>
</dbReference>
<proteinExistence type="inferred from homology"/>
<feature type="domain" description="tRNA pseudouridylate synthase B C-terminal" evidence="6">
    <location>
        <begin position="187"/>
        <end position="246"/>
    </location>
</feature>
<dbReference type="Pfam" id="PF01509">
    <property type="entry name" value="TruB_N"/>
    <property type="match status" value="1"/>
</dbReference>
<dbReference type="GO" id="GO:0160148">
    <property type="term" value="F:tRNA pseudouridine(55) synthase activity"/>
    <property type="evidence" value="ECO:0007669"/>
    <property type="project" value="UniProtKB-EC"/>
</dbReference>
<dbReference type="PANTHER" id="PTHR13767">
    <property type="entry name" value="TRNA-PSEUDOURIDINE SYNTHASE"/>
    <property type="match status" value="1"/>
</dbReference>
<protein>
    <recommendedName>
        <fullName evidence="1">tRNA pseudouridine(55) synthase</fullName>
        <ecNumber evidence="1">5.4.99.25</ecNumber>
    </recommendedName>
</protein>
<evidence type="ECO:0000259" key="5">
    <source>
        <dbReference type="Pfam" id="PF09157"/>
    </source>
</evidence>
<dbReference type="Pfam" id="PF16198">
    <property type="entry name" value="TruB_C_2"/>
    <property type="match status" value="1"/>
</dbReference>
<dbReference type="CDD" id="cd02573">
    <property type="entry name" value="PseudoU_synth_EcTruB"/>
    <property type="match status" value="1"/>
</dbReference>
<dbReference type="EC" id="5.4.99.25" evidence="1"/>
<sequence length="309" mass="33789">MGRRKNKGRNISGVLLLDKPQGGSSNHALQKVKRLFGAAKAGHTGSLDPLATGMLPVCFGEATKISAFLLDADKRYRLKCQLGVSTTTGDTEGEVVDTKDVSTISQKTVEDILPAFLGEIEQVPPMYSALKHNGERLYKLARQGIEVERKARKVTIYDIEFLALGTNSADQLILELEVGCSKGTYVRTLVEDIAKKLDCCAHITALRRLSVGPYEGEMMTMDQLMELAEQGHDALDESLQPVDSGVANWPDVHLAADAAFYVQQGQAVMVPHAPTQGWVRIYDQSQFLGLGEIQDDGMVAPRRMIKQCA</sequence>
<accession>A0A3B0WQ43</accession>
<dbReference type="InterPro" id="IPR015240">
    <property type="entry name" value="tRNA_sdUridine_synth_fam1_C"/>
</dbReference>
<gene>
    <name evidence="7" type="ORF">MNBD_GAMMA05-1719</name>
</gene>
<evidence type="ECO:0000256" key="1">
    <source>
        <dbReference type="ARBA" id="ARBA00012787"/>
    </source>
</evidence>
<dbReference type="SUPFAM" id="SSF88697">
    <property type="entry name" value="PUA domain-like"/>
    <property type="match status" value="1"/>
</dbReference>
<evidence type="ECO:0000256" key="3">
    <source>
        <dbReference type="ARBA" id="ARBA00023235"/>
    </source>
</evidence>
<dbReference type="InterPro" id="IPR032819">
    <property type="entry name" value="TruB_C"/>
</dbReference>
<dbReference type="InterPro" id="IPR002501">
    <property type="entry name" value="PsdUridine_synth_N"/>
</dbReference>
<dbReference type="HAMAP" id="MF_01080">
    <property type="entry name" value="TruB_bact"/>
    <property type="match status" value="1"/>
</dbReference>
<reference evidence="7" key="1">
    <citation type="submission" date="2018-06" db="EMBL/GenBank/DDBJ databases">
        <authorList>
            <person name="Zhirakovskaya E."/>
        </authorList>
    </citation>
    <scope>NUCLEOTIDE SEQUENCE</scope>
</reference>
<evidence type="ECO:0000313" key="7">
    <source>
        <dbReference type="EMBL" id="VAW53172.1"/>
    </source>
</evidence>
<dbReference type="PANTHER" id="PTHR13767:SF2">
    <property type="entry name" value="PSEUDOURIDYLATE SYNTHASE TRUB1"/>
    <property type="match status" value="1"/>
</dbReference>
<keyword evidence="2" id="KW-0819">tRNA processing</keyword>
<dbReference type="FunFam" id="3.30.2350.10:FF:000011">
    <property type="entry name" value="tRNA pseudouridine synthase B"/>
    <property type="match status" value="1"/>
</dbReference>
<feature type="domain" description="Pseudouridine synthase II N-terminal" evidence="4">
    <location>
        <begin position="33"/>
        <end position="186"/>
    </location>
</feature>
<dbReference type="Gene3D" id="3.30.2350.10">
    <property type="entry name" value="Pseudouridine synthase"/>
    <property type="match status" value="1"/>
</dbReference>
<dbReference type="GO" id="GO:0003723">
    <property type="term" value="F:RNA binding"/>
    <property type="evidence" value="ECO:0007669"/>
    <property type="project" value="InterPro"/>
</dbReference>
<dbReference type="SUPFAM" id="SSF55120">
    <property type="entry name" value="Pseudouridine synthase"/>
    <property type="match status" value="1"/>
</dbReference>